<name>A0A0R2NJX1_9LACO</name>
<evidence type="ECO:0000313" key="2">
    <source>
        <dbReference type="EMBL" id="KRO26056.1"/>
    </source>
</evidence>
<dbReference type="SUPFAM" id="SSF55729">
    <property type="entry name" value="Acyl-CoA N-acyltransferases (Nat)"/>
    <property type="match status" value="1"/>
</dbReference>
<dbReference type="InterPro" id="IPR000182">
    <property type="entry name" value="GNAT_dom"/>
</dbReference>
<proteinExistence type="predicted"/>
<sequence length="177" mass="20181">MTTSYLKKATQADLPDILEIINEAKAYLKEQGINQWQSGYPTDDDIKNDIDLNISYVLMVDGKIAGTAALWPGQDVNYKNMIEGTWHGAPEDQYTSIHRIAMSSKFRGQHLSEKMISGLLTLSLENGFNEVRVDTHPKNVGMQKVITNNGFEYRGIIRFEDPNETDNERFAYQLYLK</sequence>
<dbReference type="Gene3D" id="3.40.630.30">
    <property type="match status" value="1"/>
</dbReference>
<dbReference type="Proteomes" id="UP000051249">
    <property type="component" value="Unassembled WGS sequence"/>
</dbReference>
<dbReference type="RefSeq" id="WP_057797950.1">
    <property type="nucleotide sequence ID" value="NZ_BJZZ01000003.1"/>
</dbReference>
<keyword evidence="3" id="KW-1185">Reference proteome</keyword>
<gene>
    <name evidence="2" type="ORF">IV88_GL000970</name>
</gene>
<comment type="caution">
    <text evidence="2">The sequence shown here is derived from an EMBL/GenBank/DDBJ whole genome shotgun (WGS) entry which is preliminary data.</text>
</comment>
<dbReference type="Pfam" id="PF00583">
    <property type="entry name" value="Acetyltransf_1"/>
    <property type="match status" value="1"/>
</dbReference>
<dbReference type="PATRIC" id="fig|480391.4.peg.984"/>
<accession>A0A0R2NJX1</accession>
<dbReference type="EMBL" id="JQCQ01000003">
    <property type="protein sequence ID" value="KRO26056.1"/>
    <property type="molecule type" value="Genomic_DNA"/>
</dbReference>
<organism evidence="2 3">
    <name type="scientific">Pediococcus argentinicus</name>
    <dbReference type="NCBI Taxonomy" id="480391"/>
    <lineage>
        <taxon>Bacteria</taxon>
        <taxon>Bacillati</taxon>
        <taxon>Bacillota</taxon>
        <taxon>Bacilli</taxon>
        <taxon>Lactobacillales</taxon>
        <taxon>Lactobacillaceae</taxon>
        <taxon>Pediococcus</taxon>
    </lineage>
</organism>
<dbReference type="PROSITE" id="PS51186">
    <property type="entry name" value="GNAT"/>
    <property type="match status" value="1"/>
</dbReference>
<reference evidence="2 3" key="1">
    <citation type="journal article" date="2015" name="Genome Announc.">
        <title>Expanding the biotechnology potential of lactobacilli through comparative genomics of 213 strains and associated genera.</title>
        <authorList>
            <person name="Sun Z."/>
            <person name="Harris H.M."/>
            <person name="McCann A."/>
            <person name="Guo C."/>
            <person name="Argimon S."/>
            <person name="Zhang W."/>
            <person name="Yang X."/>
            <person name="Jeffery I.B."/>
            <person name="Cooney J.C."/>
            <person name="Kagawa T.F."/>
            <person name="Liu W."/>
            <person name="Song Y."/>
            <person name="Salvetti E."/>
            <person name="Wrobel A."/>
            <person name="Rasinkangas P."/>
            <person name="Parkhill J."/>
            <person name="Rea M.C."/>
            <person name="O'Sullivan O."/>
            <person name="Ritari J."/>
            <person name="Douillard F.P."/>
            <person name="Paul Ross R."/>
            <person name="Yang R."/>
            <person name="Briner A.E."/>
            <person name="Felis G.E."/>
            <person name="de Vos W.M."/>
            <person name="Barrangou R."/>
            <person name="Klaenhammer T.R."/>
            <person name="Caufield P.W."/>
            <person name="Cui Y."/>
            <person name="Zhang H."/>
            <person name="O'Toole P.W."/>
        </authorList>
    </citation>
    <scope>NUCLEOTIDE SEQUENCE [LARGE SCALE GENOMIC DNA]</scope>
    <source>
        <strain evidence="2 3">DSM 23026</strain>
    </source>
</reference>
<dbReference type="OrthoDB" id="9796381at2"/>
<dbReference type="InterPro" id="IPR016181">
    <property type="entry name" value="Acyl_CoA_acyltransferase"/>
</dbReference>
<protein>
    <recommendedName>
        <fullName evidence="1">N-acetyltransferase domain-containing protein</fullName>
    </recommendedName>
</protein>
<dbReference type="GO" id="GO:0016747">
    <property type="term" value="F:acyltransferase activity, transferring groups other than amino-acyl groups"/>
    <property type="evidence" value="ECO:0007669"/>
    <property type="project" value="InterPro"/>
</dbReference>
<dbReference type="CDD" id="cd04301">
    <property type="entry name" value="NAT_SF"/>
    <property type="match status" value="1"/>
</dbReference>
<dbReference type="AlphaFoldDB" id="A0A0R2NJX1"/>
<feature type="domain" description="N-acetyltransferase" evidence="1">
    <location>
        <begin position="4"/>
        <end position="177"/>
    </location>
</feature>
<evidence type="ECO:0000313" key="3">
    <source>
        <dbReference type="Proteomes" id="UP000051249"/>
    </source>
</evidence>
<evidence type="ECO:0000259" key="1">
    <source>
        <dbReference type="PROSITE" id="PS51186"/>
    </source>
</evidence>